<reference evidence="1 2" key="1">
    <citation type="submission" date="2018-04" db="EMBL/GenBank/DDBJ databases">
        <title>Genomic Encyclopedia of Type Strains, Phase III (KMG-III): the genomes of soil and plant-associated and newly described type strains.</title>
        <authorList>
            <person name="Whitman W."/>
        </authorList>
    </citation>
    <scope>NUCLEOTIDE SEQUENCE [LARGE SCALE GENOMIC DNA]</scope>
    <source>
        <strain evidence="1 2">MA-olki</strain>
    </source>
</reference>
<accession>A0A2T5UCG0</accession>
<gene>
    <name evidence="1" type="ORF">C8J25_101703</name>
</gene>
<sequence>MAAIVATVAYLGLEARAVEVQVQLIPGLPAFNMSASRM</sequence>
<organism evidence="1 2">
    <name type="scientific">Sphingomonas faeni</name>
    <dbReference type="NCBI Taxonomy" id="185950"/>
    <lineage>
        <taxon>Bacteria</taxon>
        <taxon>Pseudomonadati</taxon>
        <taxon>Pseudomonadota</taxon>
        <taxon>Alphaproteobacteria</taxon>
        <taxon>Sphingomonadales</taxon>
        <taxon>Sphingomonadaceae</taxon>
        <taxon>Sphingomonas</taxon>
    </lineage>
</organism>
<evidence type="ECO:0000313" key="2">
    <source>
        <dbReference type="Proteomes" id="UP000244013"/>
    </source>
</evidence>
<dbReference type="Proteomes" id="UP000244013">
    <property type="component" value="Unassembled WGS sequence"/>
</dbReference>
<evidence type="ECO:0000313" key="1">
    <source>
        <dbReference type="EMBL" id="PTW49197.1"/>
    </source>
</evidence>
<dbReference type="AlphaFoldDB" id="A0A2T5UCG0"/>
<comment type="caution">
    <text evidence="1">The sequence shown here is derived from an EMBL/GenBank/DDBJ whole genome shotgun (WGS) entry which is preliminary data.</text>
</comment>
<dbReference type="EMBL" id="QAYE01000001">
    <property type="protein sequence ID" value="PTW49197.1"/>
    <property type="molecule type" value="Genomic_DNA"/>
</dbReference>
<proteinExistence type="predicted"/>
<evidence type="ECO:0008006" key="3">
    <source>
        <dbReference type="Google" id="ProtNLM"/>
    </source>
</evidence>
<protein>
    <recommendedName>
        <fullName evidence="3">Mg-chelatase subunit ChlI-like protein</fullName>
    </recommendedName>
</protein>
<name>A0A2T5UCG0_9SPHN</name>